<name>A0A517Z354_9PLAN</name>
<evidence type="ECO:0000259" key="3">
    <source>
        <dbReference type="SMART" id="SM00471"/>
    </source>
</evidence>
<dbReference type="InterPro" id="IPR006674">
    <property type="entry name" value="HD_domain"/>
</dbReference>
<feature type="coiled-coil region" evidence="2">
    <location>
        <begin position="102"/>
        <end position="129"/>
    </location>
</feature>
<dbReference type="CDD" id="cd04492">
    <property type="entry name" value="YhaM_OBF_like"/>
    <property type="match status" value="1"/>
</dbReference>
<evidence type="ECO:0000256" key="1">
    <source>
        <dbReference type="ARBA" id="ARBA00022801"/>
    </source>
</evidence>
<dbReference type="EMBL" id="CP036275">
    <property type="protein sequence ID" value="QDU36888.1"/>
    <property type="molecule type" value="Genomic_DNA"/>
</dbReference>
<evidence type="ECO:0000313" key="5">
    <source>
        <dbReference type="Proteomes" id="UP000320496"/>
    </source>
</evidence>
<keyword evidence="5" id="KW-1185">Reference proteome</keyword>
<organism evidence="4 5">
    <name type="scientific">Maioricimonas rarisocia</name>
    <dbReference type="NCBI Taxonomy" id="2528026"/>
    <lineage>
        <taxon>Bacteria</taxon>
        <taxon>Pseudomonadati</taxon>
        <taxon>Planctomycetota</taxon>
        <taxon>Planctomycetia</taxon>
        <taxon>Planctomycetales</taxon>
        <taxon>Planctomycetaceae</taxon>
        <taxon>Maioricimonas</taxon>
    </lineage>
</organism>
<dbReference type="EC" id="3.1.-.-" evidence="4"/>
<keyword evidence="1 4" id="KW-0378">Hydrolase</keyword>
<dbReference type="InterPro" id="IPR012340">
    <property type="entry name" value="NA-bd_OB-fold"/>
</dbReference>
<feature type="domain" description="HD/PDEase" evidence="3">
    <location>
        <begin position="158"/>
        <end position="296"/>
    </location>
</feature>
<dbReference type="SMART" id="SM00471">
    <property type="entry name" value="HDc"/>
    <property type="match status" value="1"/>
</dbReference>
<dbReference type="Pfam" id="PF01966">
    <property type="entry name" value="HD"/>
    <property type="match status" value="1"/>
</dbReference>
<dbReference type="InterPro" id="IPR004365">
    <property type="entry name" value="NA-bd_OB_tRNA"/>
</dbReference>
<proteinExistence type="predicted"/>
<reference evidence="4 5" key="1">
    <citation type="submission" date="2019-02" db="EMBL/GenBank/DDBJ databases">
        <title>Deep-cultivation of Planctomycetes and their phenomic and genomic characterization uncovers novel biology.</title>
        <authorList>
            <person name="Wiegand S."/>
            <person name="Jogler M."/>
            <person name="Boedeker C."/>
            <person name="Pinto D."/>
            <person name="Vollmers J."/>
            <person name="Rivas-Marin E."/>
            <person name="Kohn T."/>
            <person name="Peeters S.H."/>
            <person name="Heuer A."/>
            <person name="Rast P."/>
            <person name="Oberbeckmann S."/>
            <person name="Bunk B."/>
            <person name="Jeske O."/>
            <person name="Meyerdierks A."/>
            <person name="Storesund J.E."/>
            <person name="Kallscheuer N."/>
            <person name="Luecker S."/>
            <person name="Lage O.M."/>
            <person name="Pohl T."/>
            <person name="Merkel B.J."/>
            <person name="Hornburger P."/>
            <person name="Mueller R.-W."/>
            <person name="Bruemmer F."/>
            <person name="Labrenz M."/>
            <person name="Spormann A.M."/>
            <person name="Op den Camp H."/>
            <person name="Overmann J."/>
            <person name="Amann R."/>
            <person name="Jetten M.S.M."/>
            <person name="Mascher T."/>
            <person name="Medema M.H."/>
            <person name="Devos D.P."/>
            <person name="Kaster A.-K."/>
            <person name="Ovreas L."/>
            <person name="Rohde M."/>
            <person name="Galperin M.Y."/>
            <person name="Jogler C."/>
        </authorList>
    </citation>
    <scope>NUCLEOTIDE SEQUENCE [LARGE SCALE GENOMIC DNA]</scope>
    <source>
        <strain evidence="4 5">Mal4</strain>
    </source>
</reference>
<dbReference type="PANTHER" id="PTHR37294:SF1">
    <property type="entry name" value="3'-5' EXORIBONUCLEASE YHAM"/>
    <property type="match status" value="1"/>
</dbReference>
<evidence type="ECO:0000256" key="2">
    <source>
        <dbReference type="SAM" id="Coils"/>
    </source>
</evidence>
<dbReference type="Gene3D" id="1.10.3210.10">
    <property type="entry name" value="Hypothetical protein af1432"/>
    <property type="match status" value="1"/>
</dbReference>
<dbReference type="AlphaFoldDB" id="A0A517Z354"/>
<dbReference type="Proteomes" id="UP000320496">
    <property type="component" value="Chromosome"/>
</dbReference>
<dbReference type="InterPro" id="IPR006675">
    <property type="entry name" value="HDIG_dom"/>
</dbReference>
<dbReference type="CDD" id="cd00077">
    <property type="entry name" value="HDc"/>
    <property type="match status" value="1"/>
</dbReference>
<evidence type="ECO:0000313" key="4">
    <source>
        <dbReference type="EMBL" id="QDU36888.1"/>
    </source>
</evidence>
<dbReference type="PANTHER" id="PTHR37294">
    <property type="entry name" value="3'-5' EXORIBONUCLEASE YHAM"/>
    <property type="match status" value="1"/>
</dbReference>
<dbReference type="Pfam" id="PF01336">
    <property type="entry name" value="tRNA_anti-codon"/>
    <property type="match status" value="1"/>
</dbReference>
<keyword evidence="2" id="KW-0175">Coiled coil</keyword>
<dbReference type="RefSeq" id="WP_145367506.1">
    <property type="nucleotide sequence ID" value="NZ_CP036275.1"/>
</dbReference>
<dbReference type="SUPFAM" id="SSF109604">
    <property type="entry name" value="HD-domain/PDEase-like"/>
    <property type="match status" value="1"/>
</dbReference>
<dbReference type="Gene3D" id="2.40.50.140">
    <property type="entry name" value="Nucleic acid-binding proteins"/>
    <property type="match status" value="1"/>
</dbReference>
<dbReference type="SUPFAM" id="SSF50249">
    <property type="entry name" value="Nucleic acid-binding proteins"/>
    <property type="match status" value="1"/>
</dbReference>
<dbReference type="GO" id="GO:0031125">
    <property type="term" value="P:rRNA 3'-end processing"/>
    <property type="evidence" value="ECO:0007669"/>
    <property type="project" value="TreeGrafter"/>
</dbReference>
<dbReference type="OrthoDB" id="9778453at2"/>
<dbReference type="InterPro" id="IPR050798">
    <property type="entry name" value="YhaM_exoribonuc/phosphodiest"/>
</dbReference>
<protein>
    <submittedName>
        <fullName evidence="4">3'-5' exoribonuclease YhaM</fullName>
        <ecNumber evidence="4">3.1.-.-</ecNumber>
    </submittedName>
</protein>
<sequence>MSHLFVNQLADGESIDDIYLLSDKQLRANRNADLYLLAQLRDKTGQISGLLWNVSEDAVAHIQSGDYVRVRGKVQLYQGNLQVILTHIAQVQPTQVDPDDYIESTNQDVEKLLDRLREILLAIDDLNLRTLMECFLVDDEIVGGLSRAPAGVKLHHAYHGGLLEHIVNVLETALRIGDLYPKVDLNLLLAGIFLHDIGKLRELGYDQNFVYTDEGQLLGHLLLGVEMLNEKIPQVEQATGESFPQETALRLKHMLLSHHGTYEFGSPKLPMTPEAIALHHLDNLDAKINEFTNLIESDPNTASTWTPYQVNMQRKLYKGSGPTE</sequence>
<dbReference type="InterPro" id="IPR003607">
    <property type="entry name" value="HD/PDEase_dom"/>
</dbReference>
<dbReference type="NCBIfam" id="TIGR00277">
    <property type="entry name" value="HDIG"/>
    <property type="match status" value="1"/>
</dbReference>
<dbReference type="KEGG" id="mri:Mal4_11890"/>
<gene>
    <name evidence="4" type="primary">yhaM_1</name>
    <name evidence="4" type="ORF">Mal4_11890</name>
</gene>
<dbReference type="GO" id="GO:0003676">
    <property type="term" value="F:nucleic acid binding"/>
    <property type="evidence" value="ECO:0007669"/>
    <property type="project" value="InterPro"/>
</dbReference>
<dbReference type="GO" id="GO:0016787">
    <property type="term" value="F:hydrolase activity"/>
    <property type="evidence" value="ECO:0007669"/>
    <property type="project" value="UniProtKB-KW"/>
</dbReference>
<accession>A0A517Z354</accession>